<evidence type="ECO:0008006" key="4">
    <source>
        <dbReference type="Google" id="ProtNLM"/>
    </source>
</evidence>
<evidence type="ECO:0000313" key="2">
    <source>
        <dbReference type="EMBL" id="VDN49959.1"/>
    </source>
</evidence>
<gene>
    <name evidence="2" type="ORF">DILT_LOCUS19957</name>
</gene>
<accession>A0A3P7SE69</accession>
<dbReference type="AlphaFoldDB" id="A0A3P7SE69"/>
<protein>
    <recommendedName>
        <fullName evidence="4">Protein aurora borealis</fullName>
    </recommendedName>
</protein>
<feature type="region of interest" description="Disordered" evidence="1">
    <location>
        <begin position="40"/>
        <end position="61"/>
    </location>
</feature>
<dbReference type="Proteomes" id="UP000281553">
    <property type="component" value="Unassembled WGS sequence"/>
</dbReference>
<dbReference type="OrthoDB" id="10020858at2759"/>
<dbReference type="EMBL" id="UYRU01127100">
    <property type="protein sequence ID" value="VDN49959.1"/>
    <property type="molecule type" value="Genomic_DNA"/>
</dbReference>
<keyword evidence="3" id="KW-1185">Reference proteome</keyword>
<evidence type="ECO:0000256" key="1">
    <source>
        <dbReference type="SAM" id="MobiDB-lite"/>
    </source>
</evidence>
<feature type="compositionally biased region" description="Polar residues" evidence="1">
    <location>
        <begin position="48"/>
        <end position="60"/>
    </location>
</feature>
<name>A0A3P7SE69_DIBLA</name>
<sequence>MPNHPTIAIDTPSGSHIFNPFHEGFISQLSHVAVTPGIFSRQRAPRGQNPSSAGTPSRTAKSFVWSPEVQGDLFPTDIDENPALQLKLQEILDADVSVCCCCYRILRALIRI</sequence>
<evidence type="ECO:0000313" key="3">
    <source>
        <dbReference type="Proteomes" id="UP000281553"/>
    </source>
</evidence>
<reference evidence="2 3" key="1">
    <citation type="submission" date="2018-11" db="EMBL/GenBank/DDBJ databases">
        <authorList>
            <consortium name="Pathogen Informatics"/>
        </authorList>
    </citation>
    <scope>NUCLEOTIDE SEQUENCE [LARGE SCALE GENOMIC DNA]</scope>
</reference>
<organism evidence="2 3">
    <name type="scientific">Dibothriocephalus latus</name>
    <name type="common">Fish tapeworm</name>
    <name type="synonym">Diphyllobothrium latum</name>
    <dbReference type="NCBI Taxonomy" id="60516"/>
    <lineage>
        <taxon>Eukaryota</taxon>
        <taxon>Metazoa</taxon>
        <taxon>Spiralia</taxon>
        <taxon>Lophotrochozoa</taxon>
        <taxon>Platyhelminthes</taxon>
        <taxon>Cestoda</taxon>
        <taxon>Eucestoda</taxon>
        <taxon>Diphyllobothriidea</taxon>
        <taxon>Diphyllobothriidae</taxon>
        <taxon>Dibothriocephalus</taxon>
    </lineage>
</organism>
<proteinExistence type="predicted"/>